<feature type="transmembrane region" description="Helical" evidence="8">
    <location>
        <begin position="96"/>
        <end position="120"/>
    </location>
</feature>
<dbReference type="AlphaFoldDB" id="A0A8H7U0L6"/>
<reference evidence="9" key="1">
    <citation type="submission" date="2020-11" db="EMBL/GenBank/DDBJ databases">
        <authorList>
            <person name="Koelle M."/>
            <person name="Horta M.A.C."/>
            <person name="Nowrousian M."/>
            <person name="Ohm R.A."/>
            <person name="Benz P."/>
            <person name="Pilgard A."/>
        </authorList>
    </citation>
    <scope>NUCLEOTIDE SEQUENCE</scope>
    <source>
        <strain evidence="9">FPRL280</strain>
    </source>
</reference>
<evidence type="ECO:0008006" key="11">
    <source>
        <dbReference type="Google" id="ProtNLM"/>
    </source>
</evidence>
<comment type="subcellular location">
    <subcellularLocation>
        <location evidence="1">Membrane</location>
        <topology evidence="1">Multi-pass membrane protein</topology>
    </subcellularLocation>
</comment>
<dbReference type="GO" id="GO:0022857">
    <property type="term" value="F:transmembrane transporter activity"/>
    <property type="evidence" value="ECO:0007669"/>
    <property type="project" value="InterPro"/>
</dbReference>
<feature type="transmembrane region" description="Helical" evidence="8">
    <location>
        <begin position="328"/>
        <end position="353"/>
    </location>
</feature>
<evidence type="ECO:0000313" key="9">
    <source>
        <dbReference type="EMBL" id="KAF9810354.1"/>
    </source>
</evidence>
<dbReference type="Pfam" id="PF02133">
    <property type="entry name" value="Transp_cyt_pur"/>
    <property type="match status" value="1"/>
</dbReference>
<dbReference type="PIRSF" id="PIRSF002744">
    <property type="entry name" value="Pur-cyt_permease"/>
    <property type="match status" value="1"/>
</dbReference>
<evidence type="ECO:0000256" key="2">
    <source>
        <dbReference type="ARBA" id="ARBA00008974"/>
    </source>
</evidence>
<dbReference type="InterPro" id="IPR026030">
    <property type="entry name" value="Pur-cyt_permease_Fcy2/21/22"/>
</dbReference>
<dbReference type="EMBL" id="JADOXO010000177">
    <property type="protein sequence ID" value="KAF9810354.1"/>
    <property type="molecule type" value="Genomic_DNA"/>
</dbReference>
<evidence type="ECO:0000256" key="6">
    <source>
        <dbReference type="ARBA" id="ARBA00023136"/>
    </source>
</evidence>
<accession>A0A8H7U0L6</accession>
<dbReference type="Proteomes" id="UP000639403">
    <property type="component" value="Unassembled WGS sequence"/>
</dbReference>
<keyword evidence="3 7" id="KW-0813">Transport</keyword>
<dbReference type="Gene3D" id="1.10.4160.10">
    <property type="entry name" value="Hydantoin permease"/>
    <property type="match status" value="1"/>
</dbReference>
<evidence type="ECO:0000256" key="3">
    <source>
        <dbReference type="ARBA" id="ARBA00022448"/>
    </source>
</evidence>
<reference evidence="9" key="2">
    <citation type="journal article" name="Front. Microbiol.">
        <title>Degradative Capacity of Two Strains of Rhodonia placenta: From Phenotype to Genotype.</title>
        <authorList>
            <person name="Kolle M."/>
            <person name="Horta M.A.C."/>
            <person name="Nowrousian M."/>
            <person name="Ohm R.A."/>
            <person name="Benz J.P."/>
            <person name="Pilgard A."/>
        </authorList>
    </citation>
    <scope>NUCLEOTIDE SEQUENCE</scope>
    <source>
        <strain evidence="9">FPRL280</strain>
    </source>
</reference>
<dbReference type="InterPro" id="IPR001248">
    <property type="entry name" value="Pur-cyt_permease"/>
</dbReference>
<feature type="transmembrane region" description="Helical" evidence="8">
    <location>
        <begin position="65"/>
        <end position="90"/>
    </location>
</feature>
<feature type="transmembrane region" description="Helical" evidence="8">
    <location>
        <begin position="174"/>
        <end position="192"/>
    </location>
</feature>
<sequence length="502" mass="54856">MEAPEDEKLSKITTPDTEDVRSIRLKAKQLRDRVNHFFTAWGIETNGIDPIPPAERTDNKLYQIFFVWFSVNMNIPTFGIGSVGPAFYGLGLRESLITILIVDLTTCTIPAYFAIFGPKLGMRSMVQARYTWGYYGAMVPSALNVFSMEGYLILTCIIGGEMLASVSNGHLNDTLGIVIIGVISFGVTFFGYRVIHWYAGVAWIPNVIAFIIMLGVGGKHLTIEPAPGPVAPSQVITFATVVASSVISWCTTTPDYGVYHLQNASRMRVFVYAYLGFFVASITAHMFGAAFAASALSDPAWKLGFDNGNNVGGLFEAVLSPAGGFGKFITVLVALSTPSICAPTMYTFASSLMAVRYSFAKAPRYIFAVISTAIFIPVAVVGATRFYATFTDILSMIGYWSVVHGVMVLIEHFLFRRDNFNAYVLEDFDKPHRLPPGIAALLAFLCAFGIIIPCMNQAWYVGRIARAGSGDIGIIAASCVICILYPVFRVVERSFSPENRAQ</sequence>
<feature type="transmembrane region" description="Helical" evidence="8">
    <location>
        <begin position="365"/>
        <end position="387"/>
    </location>
</feature>
<feature type="transmembrane region" description="Helical" evidence="8">
    <location>
        <begin position="132"/>
        <end position="154"/>
    </location>
</feature>
<keyword evidence="6 7" id="KW-0472">Membrane</keyword>
<feature type="transmembrane region" description="Helical" evidence="8">
    <location>
        <begin position="197"/>
        <end position="216"/>
    </location>
</feature>
<evidence type="ECO:0000256" key="1">
    <source>
        <dbReference type="ARBA" id="ARBA00004141"/>
    </source>
</evidence>
<dbReference type="PANTHER" id="PTHR31806:SF5">
    <property type="entry name" value="PURINE-CYTOSINE PERMEASE FCY21"/>
    <property type="match status" value="1"/>
</dbReference>
<feature type="transmembrane region" description="Helical" evidence="8">
    <location>
        <begin position="472"/>
        <end position="491"/>
    </location>
</feature>
<evidence type="ECO:0000256" key="4">
    <source>
        <dbReference type="ARBA" id="ARBA00022692"/>
    </source>
</evidence>
<protein>
    <recommendedName>
        <fullName evidence="11">Purine-cytosine permease</fullName>
    </recommendedName>
</protein>
<keyword evidence="5 8" id="KW-1133">Transmembrane helix</keyword>
<comment type="caution">
    <text evidence="9">The sequence shown here is derived from an EMBL/GenBank/DDBJ whole genome shotgun (WGS) entry which is preliminary data.</text>
</comment>
<gene>
    <name evidence="9" type="ORF">IEO21_06974</name>
</gene>
<feature type="transmembrane region" description="Helical" evidence="8">
    <location>
        <begin position="436"/>
        <end position="460"/>
    </location>
</feature>
<keyword evidence="4 8" id="KW-0812">Transmembrane</keyword>
<feature type="transmembrane region" description="Helical" evidence="8">
    <location>
        <begin position="236"/>
        <end position="259"/>
    </location>
</feature>
<name>A0A8H7U0L6_9APHY</name>
<feature type="transmembrane region" description="Helical" evidence="8">
    <location>
        <begin position="271"/>
        <end position="296"/>
    </location>
</feature>
<evidence type="ECO:0000256" key="8">
    <source>
        <dbReference type="SAM" id="Phobius"/>
    </source>
</evidence>
<dbReference type="PANTHER" id="PTHR31806">
    <property type="entry name" value="PURINE-CYTOSINE PERMEASE FCY2-RELATED"/>
    <property type="match status" value="1"/>
</dbReference>
<evidence type="ECO:0000256" key="5">
    <source>
        <dbReference type="ARBA" id="ARBA00022989"/>
    </source>
</evidence>
<evidence type="ECO:0000313" key="10">
    <source>
        <dbReference type="Proteomes" id="UP000639403"/>
    </source>
</evidence>
<organism evidence="9 10">
    <name type="scientific">Rhodonia placenta</name>
    <dbReference type="NCBI Taxonomy" id="104341"/>
    <lineage>
        <taxon>Eukaryota</taxon>
        <taxon>Fungi</taxon>
        <taxon>Dikarya</taxon>
        <taxon>Basidiomycota</taxon>
        <taxon>Agaricomycotina</taxon>
        <taxon>Agaricomycetes</taxon>
        <taxon>Polyporales</taxon>
        <taxon>Adustoporiaceae</taxon>
        <taxon>Rhodonia</taxon>
    </lineage>
</organism>
<comment type="similarity">
    <text evidence="2 7">Belongs to the purine-cytosine permease (2.A.39) family.</text>
</comment>
<proteinExistence type="inferred from homology"/>
<feature type="transmembrane region" description="Helical" evidence="8">
    <location>
        <begin position="393"/>
        <end position="415"/>
    </location>
</feature>
<dbReference type="GO" id="GO:0005886">
    <property type="term" value="C:plasma membrane"/>
    <property type="evidence" value="ECO:0007669"/>
    <property type="project" value="TreeGrafter"/>
</dbReference>
<evidence type="ECO:0000256" key="7">
    <source>
        <dbReference type="PIRNR" id="PIRNR002744"/>
    </source>
</evidence>